<evidence type="ECO:0000313" key="2">
    <source>
        <dbReference type="Proteomes" id="UP000783863"/>
    </source>
</evidence>
<organism evidence="1 2">
    <name type="scientific">Haloarcula salinisoli</name>
    <dbReference type="NCBI Taxonomy" id="2487746"/>
    <lineage>
        <taxon>Archaea</taxon>
        <taxon>Methanobacteriati</taxon>
        <taxon>Methanobacteriota</taxon>
        <taxon>Stenosarchaea group</taxon>
        <taxon>Halobacteria</taxon>
        <taxon>Halobacteriales</taxon>
        <taxon>Haloarculaceae</taxon>
        <taxon>Haloarcula</taxon>
    </lineage>
</organism>
<dbReference type="EMBL" id="RKLQ01000001">
    <property type="protein sequence ID" value="MBX0302392.1"/>
    <property type="molecule type" value="Genomic_DNA"/>
</dbReference>
<evidence type="ECO:0000313" key="1">
    <source>
        <dbReference type="EMBL" id="MBX0302392.1"/>
    </source>
</evidence>
<gene>
    <name evidence="1" type="ORF">EGD98_01770</name>
</gene>
<dbReference type="RefSeq" id="WP_220586631.1">
    <property type="nucleotide sequence ID" value="NZ_RKLQ01000001.1"/>
</dbReference>
<protein>
    <submittedName>
        <fullName evidence="1">Uncharacterized protein</fullName>
    </submittedName>
</protein>
<dbReference type="Proteomes" id="UP000783863">
    <property type="component" value="Unassembled WGS sequence"/>
</dbReference>
<proteinExistence type="predicted"/>
<sequence length="75" mass="8237">MSTLDWTAGAVLFSTVFLVLMRPHRTEETTYLEGVIETQLGTGVELALLAVALAAAGGLKLYERRGDDRPWISEE</sequence>
<comment type="caution">
    <text evidence="1">The sequence shown here is derived from an EMBL/GenBank/DDBJ whole genome shotgun (WGS) entry which is preliminary data.</text>
</comment>
<accession>A0A8J7YBF9</accession>
<name>A0A8J7YBF9_9EURY</name>
<keyword evidence="2" id="KW-1185">Reference proteome</keyword>
<dbReference type="AlphaFoldDB" id="A0A8J7YBF9"/>
<reference evidence="1" key="1">
    <citation type="submission" date="2021-06" db="EMBL/GenBank/DDBJ databases">
        <title>Halomicroarcula sp. F24A a new haloarchaeum isolated from saline soil.</title>
        <authorList>
            <person name="Duran-Viseras A."/>
            <person name="Sanchez-Porro C."/>
            <person name="Ventosa A."/>
        </authorList>
    </citation>
    <scope>NUCLEOTIDE SEQUENCE</scope>
    <source>
        <strain evidence="1">F24A</strain>
    </source>
</reference>